<reference evidence="3 4" key="1">
    <citation type="submission" date="2016-06" db="EMBL/GenBank/DDBJ databases">
        <authorList>
            <person name="Kjaerup R.B."/>
            <person name="Dalgaard T.S."/>
            <person name="Juul-Madsen H.R."/>
        </authorList>
    </citation>
    <scope>NUCLEOTIDE SEQUENCE [LARGE SCALE GENOMIC DNA]</scope>
    <source>
        <strain evidence="3 4">DSM 43818</strain>
    </source>
</reference>
<dbReference type="SUPFAM" id="SSF56059">
    <property type="entry name" value="Glutathione synthetase ATP-binding domain-like"/>
    <property type="match status" value="1"/>
</dbReference>
<protein>
    <submittedName>
        <fullName evidence="3">ATP-grasp domain-containing protein</fullName>
    </submittedName>
</protein>
<organism evidence="3 4">
    <name type="scientific">Micromonospora nigra</name>
    <dbReference type="NCBI Taxonomy" id="145857"/>
    <lineage>
        <taxon>Bacteria</taxon>
        <taxon>Bacillati</taxon>
        <taxon>Actinomycetota</taxon>
        <taxon>Actinomycetes</taxon>
        <taxon>Micromonosporales</taxon>
        <taxon>Micromonosporaceae</taxon>
        <taxon>Micromonospora</taxon>
    </lineage>
</organism>
<dbReference type="OrthoDB" id="20966at2"/>
<accession>A0A1C6T021</accession>
<keyword evidence="1" id="KW-0547">Nucleotide-binding</keyword>
<evidence type="ECO:0000313" key="3">
    <source>
        <dbReference type="EMBL" id="SCL35009.1"/>
    </source>
</evidence>
<dbReference type="InterPro" id="IPR011761">
    <property type="entry name" value="ATP-grasp"/>
</dbReference>
<evidence type="ECO:0000259" key="2">
    <source>
        <dbReference type="PROSITE" id="PS50975"/>
    </source>
</evidence>
<dbReference type="GO" id="GO:0005524">
    <property type="term" value="F:ATP binding"/>
    <property type="evidence" value="ECO:0007669"/>
    <property type="project" value="UniProtKB-UniRule"/>
</dbReference>
<keyword evidence="4" id="KW-1185">Reference proteome</keyword>
<dbReference type="GO" id="GO:0046872">
    <property type="term" value="F:metal ion binding"/>
    <property type="evidence" value="ECO:0007669"/>
    <property type="project" value="InterPro"/>
</dbReference>
<evidence type="ECO:0000256" key="1">
    <source>
        <dbReference type="PROSITE-ProRule" id="PRU00409"/>
    </source>
</evidence>
<dbReference type="PROSITE" id="PS50975">
    <property type="entry name" value="ATP_GRASP"/>
    <property type="match status" value="1"/>
</dbReference>
<keyword evidence="1" id="KW-0067">ATP-binding</keyword>
<feature type="domain" description="ATP-grasp" evidence="2">
    <location>
        <begin position="170"/>
        <end position="377"/>
    </location>
</feature>
<proteinExistence type="predicted"/>
<evidence type="ECO:0000313" key="4">
    <source>
        <dbReference type="Proteomes" id="UP000199699"/>
    </source>
</evidence>
<dbReference type="InterPro" id="IPR040754">
    <property type="entry name" value="PreAtp-grasp"/>
</dbReference>
<dbReference type="STRING" id="145857.GA0070616_5115"/>
<dbReference type="EMBL" id="FMHT01000003">
    <property type="protein sequence ID" value="SCL35009.1"/>
    <property type="molecule type" value="Genomic_DNA"/>
</dbReference>
<dbReference type="AlphaFoldDB" id="A0A1C6T021"/>
<sequence length="460" mass="48867">MSPPHPNFLTGVKAACTGDPGTPFVLLGNFEVEDEWARDEVGLPTVGGRASAAIVNRMDEFTVLLAGPDDHVVLKSAPDPDYLHWLAGLGVDLPRILVTDSHDPAATVSVDALRSPRLLAALADLAARGAHLLPHGMSTLEEQLCALTGLAPALPPVPVVKAVNSKIYSRRVAADLGLPQATGWECETVGEFAAAAAHAARSVAAGRRVGVKDAYGVSGKGIVVVDDPRRLDQLVRMVTRRAERTGDPRVALVIEEWADKALDLNYHFTVGRDGAVRFDFVKEALTENGVHKGHRIPARISAAHAGQIMAAADRLGARLAADGFHGVVGVDAITTTDGGLLPVLEINARNNMSTYQTALQERFMGADTIATARQYDLTLTGPVRFADLRDQLGELLFDPARGSGLLVNNFATVNAAAPDTDDPRPYAGRLYGLLMAASEQELANLDRAIVATVKKEPVHV</sequence>
<gene>
    <name evidence="3" type="ORF">GA0070616_5115</name>
</gene>
<dbReference type="Proteomes" id="UP000199699">
    <property type="component" value="Unassembled WGS sequence"/>
</dbReference>
<name>A0A1C6T021_9ACTN</name>
<dbReference type="RefSeq" id="WP_091088301.1">
    <property type="nucleotide sequence ID" value="NZ_FMHT01000003.1"/>
</dbReference>
<dbReference type="Pfam" id="PF18604">
    <property type="entry name" value="PreAtp-grasp"/>
    <property type="match status" value="1"/>
</dbReference>
<dbReference type="Gene3D" id="3.30.470.20">
    <property type="entry name" value="ATP-grasp fold, B domain"/>
    <property type="match status" value="1"/>
</dbReference>